<sequence length="110" mass="12765">MNRIPPPRGVEECILGWCCQEDCNICIWVVPLEFSFLIFEHIEGEICLRPKGFQVHLIDVCGHGDWYEIIAKRIPIPSHRCLWSWGLVGDNCHGDRSRSSEFSGRVERLR</sequence>
<protein>
    <submittedName>
        <fullName evidence="1">Uncharacterized protein</fullName>
    </submittedName>
</protein>
<evidence type="ECO:0000313" key="1">
    <source>
        <dbReference type="EMBL" id="MCD7451421.1"/>
    </source>
</evidence>
<keyword evidence="2" id="KW-1185">Reference proteome</keyword>
<organism evidence="1 2">
    <name type="scientific">Datura stramonium</name>
    <name type="common">Jimsonweed</name>
    <name type="synonym">Common thornapple</name>
    <dbReference type="NCBI Taxonomy" id="4076"/>
    <lineage>
        <taxon>Eukaryota</taxon>
        <taxon>Viridiplantae</taxon>
        <taxon>Streptophyta</taxon>
        <taxon>Embryophyta</taxon>
        <taxon>Tracheophyta</taxon>
        <taxon>Spermatophyta</taxon>
        <taxon>Magnoliopsida</taxon>
        <taxon>eudicotyledons</taxon>
        <taxon>Gunneridae</taxon>
        <taxon>Pentapetalae</taxon>
        <taxon>asterids</taxon>
        <taxon>lamiids</taxon>
        <taxon>Solanales</taxon>
        <taxon>Solanaceae</taxon>
        <taxon>Solanoideae</taxon>
        <taxon>Datureae</taxon>
        <taxon>Datura</taxon>
    </lineage>
</organism>
<proteinExistence type="predicted"/>
<dbReference type="EMBL" id="JACEIK010000167">
    <property type="protein sequence ID" value="MCD7451421.1"/>
    <property type="molecule type" value="Genomic_DNA"/>
</dbReference>
<evidence type="ECO:0000313" key="2">
    <source>
        <dbReference type="Proteomes" id="UP000823775"/>
    </source>
</evidence>
<gene>
    <name evidence="1" type="ORF">HAX54_011730</name>
</gene>
<comment type="caution">
    <text evidence="1">The sequence shown here is derived from an EMBL/GenBank/DDBJ whole genome shotgun (WGS) entry which is preliminary data.</text>
</comment>
<dbReference type="Proteomes" id="UP000823775">
    <property type="component" value="Unassembled WGS sequence"/>
</dbReference>
<name>A0ABS8RZ29_DATST</name>
<reference evidence="1 2" key="1">
    <citation type="journal article" date="2021" name="BMC Genomics">
        <title>Datura genome reveals duplications of psychoactive alkaloid biosynthetic genes and high mutation rate following tissue culture.</title>
        <authorList>
            <person name="Rajewski A."/>
            <person name="Carter-House D."/>
            <person name="Stajich J."/>
            <person name="Litt A."/>
        </authorList>
    </citation>
    <scope>NUCLEOTIDE SEQUENCE [LARGE SCALE GENOMIC DNA]</scope>
    <source>
        <strain evidence="1">AR-01</strain>
    </source>
</reference>
<accession>A0ABS8RZ29</accession>